<gene>
    <name evidence="1" type="ORF">QQX98_007719</name>
</gene>
<evidence type="ECO:0000313" key="1">
    <source>
        <dbReference type="EMBL" id="KAK7413417.1"/>
    </source>
</evidence>
<accession>A0ABR1GXM5</accession>
<dbReference type="Gene3D" id="3.80.10.10">
    <property type="entry name" value="Ribonuclease Inhibitor"/>
    <property type="match status" value="1"/>
</dbReference>
<comment type="caution">
    <text evidence="1">The sequence shown here is derived from an EMBL/GenBank/DDBJ whole genome shotgun (WGS) entry which is preliminary data.</text>
</comment>
<protein>
    <submittedName>
        <fullName evidence="1">Uncharacterized protein</fullName>
    </submittedName>
</protein>
<dbReference type="InterPro" id="IPR032675">
    <property type="entry name" value="LRR_dom_sf"/>
</dbReference>
<evidence type="ECO:0000313" key="2">
    <source>
        <dbReference type="Proteomes" id="UP001498476"/>
    </source>
</evidence>
<dbReference type="Proteomes" id="UP001498476">
    <property type="component" value="Unassembled WGS sequence"/>
</dbReference>
<reference evidence="1 2" key="1">
    <citation type="journal article" date="2025" name="Microbiol. Resour. Announc.">
        <title>Draft genome sequences for Neonectria magnoliae and Neonectria punicea, canker pathogens of Liriodendron tulipifera and Acer saccharum in West Virginia.</title>
        <authorList>
            <person name="Petronek H.M."/>
            <person name="Kasson M.T."/>
            <person name="Metheny A.M."/>
            <person name="Stauder C.M."/>
            <person name="Lovett B."/>
            <person name="Lynch S.C."/>
            <person name="Garnas J.R."/>
            <person name="Kasson L.R."/>
            <person name="Stajich J.E."/>
        </authorList>
    </citation>
    <scope>NUCLEOTIDE SEQUENCE [LARGE SCALE GENOMIC DNA]</scope>
    <source>
        <strain evidence="1 2">NRRL 64653</strain>
    </source>
</reference>
<name>A0ABR1GXM5_9HYPO</name>
<keyword evidence="2" id="KW-1185">Reference proteome</keyword>
<proteinExistence type="predicted"/>
<organism evidence="1 2">
    <name type="scientific">Neonectria punicea</name>
    <dbReference type="NCBI Taxonomy" id="979145"/>
    <lineage>
        <taxon>Eukaryota</taxon>
        <taxon>Fungi</taxon>
        <taxon>Dikarya</taxon>
        <taxon>Ascomycota</taxon>
        <taxon>Pezizomycotina</taxon>
        <taxon>Sordariomycetes</taxon>
        <taxon>Hypocreomycetidae</taxon>
        <taxon>Hypocreales</taxon>
        <taxon>Nectriaceae</taxon>
        <taxon>Neonectria</taxon>
    </lineage>
</organism>
<sequence length="304" mass="33792">MVKGNLDLAYSLDESINLDGLERVEGDITHEGCGLVGFPECFTAPGFNFTSSTLSVINGSLNFNYFDGLTKIILPKLNYVDGTVSLLNLLNITELDFTNLEYISEFFLKTEKLQTLQPEGIKGFTRSVERSKGIQILDAGSVESLDGFFKNPINTLELDNWALDNLIQLSAGRIPKVRNITIGWTGVNTLDIRDKDLTIILGRPSTKSMEIRNLEIGTGVSFQRADGLQNLTVRDFSLQGSDLTKVLLPFDDLASLSLFYNDVLASVELPPEAKNWRNLSIDISLCKALNLTSEYDEDGKQTWY</sequence>
<dbReference type="EMBL" id="JAZAVJ010000130">
    <property type="protein sequence ID" value="KAK7413417.1"/>
    <property type="molecule type" value="Genomic_DNA"/>
</dbReference>